<gene>
    <name evidence="7" type="ORF">GDO81_006879</name>
</gene>
<dbReference type="Pfam" id="PF00030">
    <property type="entry name" value="Crystall"/>
    <property type="match status" value="5"/>
</dbReference>
<reference evidence="7" key="1">
    <citation type="thesis" date="2020" institute="ProQuest LLC" country="789 East Eisenhower Parkway, Ann Arbor, MI, USA">
        <title>Comparative Genomics and Chromosome Evolution.</title>
        <authorList>
            <person name="Mudd A.B."/>
        </authorList>
    </citation>
    <scope>NUCLEOTIDE SEQUENCE</scope>
    <source>
        <strain evidence="7">237g6f4</strain>
        <tissue evidence="7">Blood</tissue>
    </source>
</reference>
<comment type="caution">
    <text evidence="7">The sequence shown here is derived from an EMBL/GenBank/DDBJ whole genome shotgun (WGS) entry which is preliminary data.</text>
</comment>
<feature type="compositionally biased region" description="Basic and acidic residues" evidence="5">
    <location>
        <begin position="13"/>
        <end position="60"/>
    </location>
</feature>
<dbReference type="Pfam" id="PF00652">
    <property type="entry name" value="Ricin_B_lectin"/>
    <property type="match status" value="1"/>
</dbReference>
<feature type="compositionally biased region" description="Polar residues" evidence="5">
    <location>
        <begin position="209"/>
        <end position="224"/>
    </location>
</feature>
<feature type="compositionally biased region" description="Low complexity" evidence="5">
    <location>
        <begin position="1840"/>
        <end position="1850"/>
    </location>
</feature>
<feature type="compositionally biased region" description="Polar residues" evidence="5">
    <location>
        <begin position="1969"/>
        <end position="1978"/>
    </location>
</feature>
<feature type="domain" description="Beta/gamma crystallin 'Greek key'" evidence="6">
    <location>
        <begin position="2272"/>
        <end position="2314"/>
    </location>
</feature>
<dbReference type="SMART" id="SM00247">
    <property type="entry name" value="XTALbg"/>
    <property type="match status" value="5"/>
</dbReference>
<feature type="compositionally biased region" description="Polar residues" evidence="5">
    <location>
        <begin position="683"/>
        <end position="692"/>
    </location>
</feature>
<feature type="domain" description="Beta/gamma crystallin 'Greek key'" evidence="6">
    <location>
        <begin position="2225"/>
        <end position="2271"/>
    </location>
</feature>
<dbReference type="FunFam" id="2.60.20.10:FF:000006">
    <property type="entry name" value="Very large A-kinase anchor protein"/>
    <property type="match status" value="1"/>
</dbReference>
<dbReference type="FunFam" id="2.80.10.50:FF:000038">
    <property type="entry name" value="very large A-kinase anchor protein isoform X1"/>
    <property type="match status" value="1"/>
</dbReference>
<feature type="region of interest" description="Disordered" evidence="5">
    <location>
        <begin position="1024"/>
        <end position="1044"/>
    </location>
</feature>
<sequence length="2716" mass="303694">MGNMKQDAGVQEPCKEHEDSRVKNNLDKEDLNQEQTLDDHSGTEEAPQESRESHEQERPGVNEGENPNDGLEHCKDEVMETPKLNGYSMDAPAITYGTYRGSRKIRKLIKRRASVNSPIPEREELSDTTSVGDVNVENGLMEHEWVKMEPTPDRNCQDEIPPSEIHINMESKPETLDQSLELYNDVNIIQNENHSKPSNEIKVEDKDTPISSNGGKANTVNNSETVEDKQLDTEEYIKAIQELSVKESSETLQPETGERQKDLQPSPGESLDVSGNLKQNTENSENHSKESTILETLCKGHYTEAEPMDISETITHTQQNTDEIYKKSEDLQPSIQENIYSPEHLQTIIDKDSESETVPSPKATENLNILLNALESIENNSEMGNLESEVMDRLVKTEELEESSEGNTTLPDDLSNSVSYLVDLQSALQQSQHEMVLDLGDCSNEQEILEDKPHKDPSENLFQTEHNRSEKIIKDINLVTIPEIEKRETVTDLHPNVQWVPSSSGDVGPNTMDIGVKHKQELDSTCPESKEIPNLHVDLNETPRTLDELPQMENIEHLQTNTEFIPEKDLQNDKKLLQTELKSNTEEQNLIRLKQMDNSTMSEEPQQIDRLQTNTMISPDNFLQNNKKLLIANTKVSGNIPKETSITSEDLQRIEIINHLQPNSKIISENDLQNAKKLLRTEQLPNSKVSQETSEDIPNLDLQPDENSVKSEDMQQTENIEPLPINATIIPADDEKLFSTELQANSKVSEKRSEDISNLDLQPGENSVKSEDMQPTENIEPLSITAKIIPGNDEKLFSAELQTNSKVSEKTSESIPNLDLLPNETRLTSEDLQQIENKENLQSNTKSILENDVQNDEKLLKTEPPVNTKVSEERIENISSLDQQLSEMSRTSDDLQLIGNIDQANTSVIPENDPPKDGELLIPNTKVTFQLKECSDESPLKSGIISKMIEDQKPNIHILSNVSDGIQAKAGEPSKVNSNSEIHLPDVSNDSTVHKVSENQEFGINEGLTENSLSNSRANEDNVYVDKPNGQGKTLNIKPSVSNDNHDNFAVPESCLKDITSCNEDNKGWKSSRNISFDNGIECRSPSPVTISDSSSYVDCNDIQFDSPNDSGIVSSQAYTPEEHVLFKTFPSEIIIKNASDPFSVDQKNEETSAPKLDSIVNVQNVSVLQNKEPTININNVSPTSNFPSDLSRQILSPDKLVSVNSDVYVAKVSVKTVNIEEVKISPYGLCSDVISFVKLESPTYAKEVIRIPNMSPPPTDTENTFQVVHFVEDSKDFVPNTEMPKDREGHLIVNNWEKLTNCNSDKSPSHEDSDRDNIPQYTIDGKELPKVADKSPDVFIENLKNNNINVCTGDNIINASLREHESGREFADEGLTSSDTLKELRLGESLSELNPDSKMNHREKLSDLLLHSALLHDVTDTNEIISSCSTNVKMILPGKDHSESSNELFEQKANEIIFSVLHSAIDELQNINQSHINIHTLTDIKHVKENLSENHIDLKEHPAEVLDRCLVKPSDHIPIKDADLIMSMAVGIVNDVISTSSQIVVSNIILNDLNKDISSNENPMSILNHNDQVEDATNSNHVGSSLGIDNLVHLPSGEINSNVLQVTSEVPLKVESRQDVELGDLSSGVNEDMYKNDEKKMIESNVLGNTEDEERLRFSESPVITKTFNFNENYSNGDLMFDDLYCDRRMESISCGSEGSMEDVVYNNMPEERSNSLDFSDFLQFTVYKSQYIELSGSDDESTDEEKSDGSEQASTSDSFLPVQSRRVRIYPYALSPIYEDDSACEDTSSSRGSPGYNEGTAARNNGHDHTSILSLLQSVSDRLKEADLEEASSEERSSSLSKGVSAVSDRFSKEGSGVQEDLTIPSKKGSDVPSILEDEKNFLGTRSGLFITKSFGENKPNLVSGRQSLLLNLTSQSKIYGAKPSVESNSAPPLRSETSASSSAESTPYQSIDLSSSTPDGDSLSSEPSLAIQSPTVDHKPKVSPSSVYYQYFNDAQNYLSNIEDSGSPAQNKIEERNTTAEPETDPTDSDSLKFNPRPGKVILSDIVDQENKIELKADILDATSWKFPNGVNIRVIRGCWILYEKPHFEGQAHVLEEGEAVLRHLWDLQGSNTNPDKITIGSVKRVAKDYLPEVVISSLQDVSDSPIYIRTEVPSLENLVGRHPRALVVNSGVWLAYTEAQYNGTVTVLEEGCELPQIQDSGLKSMRPLKMGGLKVQLPSDPKIIIYEKSHFQGWSREITEHVSSIGPLTCDGDDSNSHHIGSLQVIGGIWVGYEKERYKGQQYLMEEGDYEDWHAWGGYNETLQSIRYLQADFLESSVTLYEADQEDGKQINLYNQAIPDLELAGHNTRTQCIDVKKGMWVAYRQKHFCGEQYILEKGRYKTYVDWGGSNNTIMSIRPVLLEPLGRNDVKHSIKLYSGPEFQGEAVDLTQAVSDFTSFMPMSFKVLRGCWLLGYETDSCDNLCVLEEGHFPDLASCGCPTAVIKYIKPIDYVFAEPSISLFALDSCEGRELHFEEAVTSVLSKDLHFFTQSVWVRRGLWIAFEGANFLGRQMLLDPQQILNWSQFSGWKAIGSLRPVKQPPVYFMVKNRDKDKYLTVTGKDLRATFISVSPRNGQTTQIWYFCRGFLKSKASDTCLDVIGGKNIPGSKVSLWAEHGKTRQKWKINKDGTISSYISDDLVLDLKGGNYYDQNYIVVNKLQENVLTQKWDVEIL</sequence>
<dbReference type="SUPFAM" id="SSF50370">
    <property type="entry name" value="Ricin B-like lectins"/>
    <property type="match status" value="1"/>
</dbReference>
<dbReference type="PROSITE" id="PS50231">
    <property type="entry name" value="RICIN_B_LECTIN"/>
    <property type="match status" value="1"/>
</dbReference>
<feature type="region of interest" description="Disordered" evidence="5">
    <location>
        <begin position="245"/>
        <end position="292"/>
    </location>
</feature>
<evidence type="ECO:0000256" key="5">
    <source>
        <dbReference type="SAM" id="MobiDB-lite"/>
    </source>
</evidence>
<feature type="region of interest" description="Disordered" evidence="5">
    <location>
        <begin position="1303"/>
        <end position="1322"/>
    </location>
</feature>
<dbReference type="InterPro" id="IPR001064">
    <property type="entry name" value="Beta/gamma_crystallin"/>
</dbReference>
<dbReference type="GO" id="GO:0007601">
    <property type="term" value="P:visual perception"/>
    <property type="evidence" value="ECO:0007669"/>
    <property type="project" value="TreeGrafter"/>
</dbReference>
<dbReference type="SMART" id="SM00458">
    <property type="entry name" value="RICIN"/>
    <property type="match status" value="1"/>
</dbReference>
<feature type="domain" description="Beta/gamma crystallin 'Greek key'" evidence="6">
    <location>
        <begin position="2541"/>
        <end position="2582"/>
    </location>
</feature>
<comment type="similarity">
    <text evidence="2">Belongs to the beta/gamma-crystallin family.</text>
</comment>
<feature type="compositionally biased region" description="Acidic residues" evidence="5">
    <location>
        <begin position="1738"/>
        <end position="1748"/>
    </location>
</feature>
<dbReference type="GO" id="GO:0002088">
    <property type="term" value="P:lens development in camera-type eye"/>
    <property type="evidence" value="ECO:0007669"/>
    <property type="project" value="TreeGrafter"/>
</dbReference>
<feature type="region of interest" description="Disordered" evidence="5">
    <location>
        <begin position="1"/>
        <end position="93"/>
    </location>
</feature>
<keyword evidence="8" id="KW-1185">Reference proteome</keyword>
<dbReference type="Gene3D" id="2.80.10.50">
    <property type="match status" value="1"/>
</dbReference>
<dbReference type="PANTHER" id="PTHR11818">
    <property type="entry name" value="BETA/GAMMA CRYSTALLIN"/>
    <property type="match status" value="1"/>
</dbReference>
<organism evidence="7 8">
    <name type="scientific">Engystomops pustulosus</name>
    <name type="common">Tungara frog</name>
    <name type="synonym">Physalaemus pustulosus</name>
    <dbReference type="NCBI Taxonomy" id="76066"/>
    <lineage>
        <taxon>Eukaryota</taxon>
        <taxon>Metazoa</taxon>
        <taxon>Chordata</taxon>
        <taxon>Craniata</taxon>
        <taxon>Vertebrata</taxon>
        <taxon>Euteleostomi</taxon>
        <taxon>Amphibia</taxon>
        <taxon>Batrachia</taxon>
        <taxon>Anura</taxon>
        <taxon>Neobatrachia</taxon>
        <taxon>Hyloidea</taxon>
        <taxon>Leptodactylidae</taxon>
        <taxon>Leiuperinae</taxon>
        <taxon>Engystomops</taxon>
    </lineage>
</organism>
<dbReference type="FunFam" id="2.60.20.10:FF:000010">
    <property type="entry name" value="very large A-kinase anchor protein"/>
    <property type="match status" value="1"/>
</dbReference>
<dbReference type="SUPFAM" id="SSF49695">
    <property type="entry name" value="gamma-Crystallin-like"/>
    <property type="match status" value="3"/>
</dbReference>
<dbReference type="PROSITE" id="PS50915">
    <property type="entry name" value="CRYSTALLIN_BETA_GAMMA"/>
    <property type="match status" value="5"/>
</dbReference>
<evidence type="ECO:0000256" key="2">
    <source>
        <dbReference type="ARBA" id="ARBA00009646"/>
    </source>
</evidence>
<feature type="region of interest" description="Disordered" evidence="5">
    <location>
        <begin position="191"/>
        <end position="232"/>
    </location>
</feature>
<feature type="compositionally biased region" description="Polar residues" evidence="5">
    <location>
        <begin position="1031"/>
        <end position="1043"/>
    </location>
</feature>
<dbReference type="InterPro" id="IPR035992">
    <property type="entry name" value="Ricin_B-like_lectins"/>
</dbReference>
<keyword evidence="3" id="KW-0273">Eye lens protein</keyword>
<feature type="domain" description="Beta/gamma crystallin 'Greek key'" evidence="6">
    <location>
        <begin position="2081"/>
        <end position="2130"/>
    </location>
</feature>
<evidence type="ECO:0000259" key="6">
    <source>
        <dbReference type="PROSITE" id="PS50915"/>
    </source>
</evidence>
<evidence type="ECO:0000256" key="4">
    <source>
        <dbReference type="ARBA" id="ARBA00022737"/>
    </source>
</evidence>
<proteinExistence type="inferred from homology"/>
<dbReference type="PRINTS" id="PR01367">
    <property type="entry name" value="BGCRYSTALLIN"/>
</dbReference>
<feature type="compositionally biased region" description="Basic and acidic residues" evidence="5">
    <location>
        <begin position="193"/>
        <end position="208"/>
    </location>
</feature>
<comment type="function">
    <text evidence="1">Crystallins are the dominant structural components of the vertebrate eye lens.</text>
</comment>
<feature type="compositionally biased region" description="Basic and acidic residues" evidence="5">
    <location>
        <begin position="70"/>
        <end position="80"/>
    </location>
</feature>
<keyword evidence="4" id="KW-0677">Repeat</keyword>
<dbReference type="PANTHER" id="PTHR11818:SF38">
    <property type="entry name" value="VERY LARGE A-KINASE ANCHOR PROTEIN"/>
    <property type="match status" value="1"/>
</dbReference>
<dbReference type="Gene3D" id="2.60.20.10">
    <property type="entry name" value="Crystallins"/>
    <property type="match status" value="6"/>
</dbReference>
<feature type="region of interest" description="Disordered" evidence="5">
    <location>
        <begin position="683"/>
        <end position="708"/>
    </location>
</feature>
<evidence type="ECO:0000313" key="7">
    <source>
        <dbReference type="EMBL" id="KAG8590742.1"/>
    </source>
</evidence>
<feature type="region of interest" description="Disordered" evidence="5">
    <location>
        <begin position="746"/>
        <end position="776"/>
    </location>
</feature>
<dbReference type="CDD" id="cd23463">
    <property type="entry name" value="beta-trefoil_Ricin_vlAKAP"/>
    <property type="match status" value="1"/>
</dbReference>
<feature type="region of interest" description="Disordered" evidence="5">
    <location>
        <begin position="1737"/>
        <end position="1762"/>
    </location>
</feature>
<feature type="compositionally biased region" description="Basic and acidic residues" evidence="5">
    <location>
        <begin position="1308"/>
        <end position="1318"/>
    </location>
</feature>
<dbReference type="InterPro" id="IPR000772">
    <property type="entry name" value="Ricin_B_lectin"/>
</dbReference>
<dbReference type="Proteomes" id="UP000824782">
    <property type="component" value="Unassembled WGS sequence"/>
</dbReference>
<accession>A0AAV7D004</accession>
<dbReference type="GO" id="GO:0005212">
    <property type="term" value="F:structural constituent of eye lens"/>
    <property type="evidence" value="ECO:0007669"/>
    <property type="project" value="UniProtKB-KW"/>
</dbReference>
<feature type="compositionally biased region" description="Low complexity" evidence="5">
    <location>
        <begin position="1938"/>
        <end position="1968"/>
    </location>
</feature>
<evidence type="ECO:0000256" key="3">
    <source>
        <dbReference type="ARBA" id="ARBA00022613"/>
    </source>
</evidence>
<evidence type="ECO:0000313" key="8">
    <source>
        <dbReference type="Proteomes" id="UP000824782"/>
    </source>
</evidence>
<dbReference type="InterPro" id="IPR011024">
    <property type="entry name" value="G_crystallin-like"/>
</dbReference>
<dbReference type="InterPro" id="IPR050252">
    <property type="entry name" value="Beta/Gamma-Crystallin"/>
</dbReference>
<name>A0AAV7D004_ENGPU</name>
<protein>
    <recommendedName>
        <fullName evidence="6">Beta/gamma crystallin 'Greek key' domain-containing protein</fullName>
    </recommendedName>
</protein>
<feature type="region of interest" description="Disordered" evidence="5">
    <location>
        <begin position="2003"/>
        <end position="2038"/>
    </location>
</feature>
<feature type="domain" description="Beta/gamma crystallin 'Greek key'" evidence="6">
    <location>
        <begin position="2362"/>
        <end position="2404"/>
    </location>
</feature>
<feature type="region of interest" description="Disordered" evidence="5">
    <location>
        <begin position="1828"/>
        <end position="1876"/>
    </location>
</feature>
<feature type="region of interest" description="Disordered" evidence="5">
    <location>
        <begin position="1925"/>
        <end position="1985"/>
    </location>
</feature>
<feature type="region of interest" description="Disordered" evidence="5">
    <location>
        <begin position="1783"/>
        <end position="1809"/>
    </location>
</feature>
<evidence type="ECO:0000256" key="1">
    <source>
        <dbReference type="ARBA" id="ARBA00003689"/>
    </source>
</evidence>
<dbReference type="EMBL" id="WNYA01000002">
    <property type="protein sequence ID" value="KAG8590742.1"/>
    <property type="molecule type" value="Genomic_DNA"/>
</dbReference>
<feature type="compositionally biased region" description="Polar residues" evidence="5">
    <location>
        <begin position="2003"/>
        <end position="2013"/>
    </location>
</feature>